<feature type="domain" description="Aldehyde dehydrogenase" evidence="3">
    <location>
        <begin position="25"/>
        <end position="94"/>
    </location>
</feature>
<dbReference type="PANTHER" id="PTHR11699">
    <property type="entry name" value="ALDEHYDE DEHYDROGENASE-RELATED"/>
    <property type="match status" value="1"/>
</dbReference>
<evidence type="ECO:0000313" key="5">
    <source>
        <dbReference type="Proteomes" id="UP000199184"/>
    </source>
</evidence>
<dbReference type="SUPFAM" id="SSF53720">
    <property type="entry name" value="ALDH-like"/>
    <property type="match status" value="1"/>
</dbReference>
<evidence type="ECO:0000313" key="4">
    <source>
        <dbReference type="EMBL" id="SCB51866.1"/>
    </source>
</evidence>
<dbReference type="InterPro" id="IPR015590">
    <property type="entry name" value="Aldehyde_DH_dom"/>
</dbReference>
<dbReference type="InterPro" id="IPR016162">
    <property type="entry name" value="Ald_DH_N"/>
</dbReference>
<evidence type="ECO:0000256" key="2">
    <source>
        <dbReference type="SAM" id="MobiDB-lite"/>
    </source>
</evidence>
<gene>
    <name evidence="4" type="ORF">GA0061098_101685</name>
</gene>
<dbReference type="InterPro" id="IPR016161">
    <property type="entry name" value="Ald_DH/histidinol_DH"/>
</dbReference>
<evidence type="ECO:0000256" key="1">
    <source>
        <dbReference type="ARBA" id="ARBA00023002"/>
    </source>
</evidence>
<dbReference type="Pfam" id="PF00171">
    <property type="entry name" value="Aldedh"/>
    <property type="match status" value="1"/>
</dbReference>
<reference evidence="5" key="1">
    <citation type="submission" date="2016-08" db="EMBL/GenBank/DDBJ databases">
        <authorList>
            <person name="Varghese N."/>
            <person name="Submissions Spin"/>
        </authorList>
    </citation>
    <scope>NUCLEOTIDE SEQUENCE [LARGE SCALE GENOMIC DNA]</scope>
    <source>
        <strain evidence="5">ERR11</strain>
    </source>
</reference>
<keyword evidence="1" id="KW-0560">Oxidoreductase</keyword>
<feature type="region of interest" description="Disordered" evidence="2">
    <location>
        <begin position="29"/>
        <end position="51"/>
    </location>
</feature>
<protein>
    <submittedName>
        <fullName evidence="4">Aldehyde dehydrogenase family protein</fullName>
    </submittedName>
</protein>
<evidence type="ECO:0000259" key="3">
    <source>
        <dbReference type="Pfam" id="PF00171"/>
    </source>
</evidence>
<dbReference type="Gene3D" id="3.40.605.10">
    <property type="entry name" value="Aldehyde Dehydrogenase, Chain A, domain 1"/>
    <property type="match status" value="1"/>
</dbReference>
<keyword evidence="5" id="KW-1185">Reference proteome</keyword>
<organism evidence="4 5">
    <name type="scientific">Bradyrhizobium shewense</name>
    <dbReference type="NCBI Taxonomy" id="1761772"/>
    <lineage>
        <taxon>Bacteria</taxon>
        <taxon>Pseudomonadati</taxon>
        <taxon>Pseudomonadota</taxon>
        <taxon>Alphaproteobacteria</taxon>
        <taxon>Hyphomicrobiales</taxon>
        <taxon>Nitrobacteraceae</taxon>
        <taxon>Bradyrhizobium</taxon>
    </lineage>
</organism>
<dbReference type="Proteomes" id="UP000199184">
    <property type="component" value="Unassembled WGS sequence"/>
</dbReference>
<proteinExistence type="predicted"/>
<accession>A0A1C3XIH5</accession>
<dbReference type="AlphaFoldDB" id="A0A1C3XIH5"/>
<sequence>MKRWEQAAQAEPVYPKVRMFIAGEWTEGGSDRSEKILNPATGQPIGETPYASRGDLDRAIMAAQEGFEIWRKVSAFDRYRTMRKAADLLRSRAAGIDHDARTG</sequence>
<dbReference type="GO" id="GO:0016491">
    <property type="term" value="F:oxidoreductase activity"/>
    <property type="evidence" value="ECO:0007669"/>
    <property type="project" value="UniProtKB-KW"/>
</dbReference>
<dbReference type="EMBL" id="FMAI01000016">
    <property type="protein sequence ID" value="SCB51866.1"/>
    <property type="molecule type" value="Genomic_DNA"/>
</dbReference>
<name>A0A1C3XIH5_9BRAD</name>